<feature type="transmembrane region" description="Helical" evidence="3">
    <location>
        <begin position="12"/>
        <end position="34"/>
    </location>
</feature>
<gene>
    <name evidence="4" type="ORF">GLW07_07145</name>
</gene>
<dbReference type="GO" id="GO:0030420">
    <property type="term" value="P:establishment of competence for transformation"/>
    <property type="evidence" value="ECO:0007669"/>
    <property type="project" value="UniProtKB-KW"/>
</dbReference>
<accession>A0A845EX63</accession>
<dbReference type="EMBL" id="WMEY01000002">
    <property type="protein sequence ID" value="MYL63128.1"/>
    <property type="molecule type" value="Genomic_DNA"/>
</dbReference>
<organism evidence="4 5">
    <name type="scientific">Guptibacillus hwajinpoensis</name>
    <dbReference type="NCBI Taxonomy" id="208199"/>
    <lineage>
        <taxon>Bacteria</taxon>
        <taxon>Bacillati</taxon>
        <taxon>Bacillota</taxon>
        <taxon>Bacilli</taxon>
        <taxon>Bacillales</taxon>
        <taxon>Guptibacillaceae</taxon>
        <taxon>Guptibacillus</taxon>
    </lineage>
</organism>
<evidence type="ECO:0000256" key="2">
    <source>
        <dbReference type="ARBA" id="ARBA00023287"/>
    </source>
</evidence>
<dbReference type="InterPro" id="IPR016977">
    <property type="entry name" value="ComGF"/>
</dbReference>
<sequence length="137" mass="15629">MRSEKGITLLELMLTLTILLAIIWTLPLLMSAAIQNSGADFQQEEARLFFHLFSKEVREATQIILSKGSIELTKKDGAIVKYERYGSSIRRRVNNTGHEIVLQDIRDFTVQISGRRVMIEVDLNNGKTEKQVSFQMS</sequence>
<protein>
    <recommendedName>
        <fullName evidence="6">Prepilin-type N-terminal cleavage/methylation domain-containing protein</fullName>
    </recommendedName>
</protein>
<evidence type="ECO:0000313" key="4">
    <source>
        <dbReference type="EMBL" id="MYL63128.1"/>
    </source>
</evidence>
<keyword evidence="3" id="KW-0812">Transmembrane</keyword>
<name>A0A845EX63_9BACL</name>
<proteinExistence type="predicted"/>
<dbReference type="RefSeq" id="WP_160919136.1">
    <property type="nucleotide sequence ID" value="NZ_WMEY01000002.1"/>
</dbReference>
<dbReference type="AlphaFoldDB" id="A0A845EX63"/>
<evidence type="ECO:0000313" key="5">
    <source>
        <dbReference type="Proteomes" id="UP000447833"/>
    </source>
</evidence>
<dbReference type="InterPro" id="IPR012902">
    <property type="entry name" value="N_methyl_site"/>
</dbReference>
<keyword evidence="3" id="KW-1133">Transmembrane helix</keyword>
<dbReference type="Pfam" id="PF07963">
    <property type="entry name" value="N_methyl"/>
    <property type="match status" value="1"/>
</dbReference>
<evidence type="ECO:0000256" key="3">
    <source>
        <dbReference type="SAM" id="Phobius"/>
    </source>
</evidence>
<evidence type="ECO:0000256" key="1">
    <source>
        <dbReference type="ARBA" id="ARBA00004241"/>
    </source>
</evidence>
<dbReference type="GO" id="GO:0009986">
    <property type="term" value="C:cell surface"/>
    <property type="evidence" value="ECO:0007669"/>
    <property type="project" value="UniProtKB-SubCell"/>
</dbReference>
<reference evidence="4 5" key="1">
    <citation type="submission" date="2019-11" db="EMBL/GenBank/DDBJ databases">
        <title>Genome sequences of 17 halophilic strains isolated from different environments.</title>
        <authorList>
            <person name="Furrow R.E."/>
        </authorList>
    </citation>
    <scope>NUCLEOTIDE SEQUENCE [LARGE SCALE GENOMIC DNA]</scope>
    <source>
        <strain evidence="4 5">22506_14_FS</strain>
    </source>
</reference>
<comment type="subcellular location">
    <subcellularLocation>
        <location evidence="1">Cell surface</location>
    </subcellularLocation>
</comment>
<dbReference type="Pfam" id="PF15980">
    <property type="entry name" value="ComGF"/>
    <property type="match status" value="1"/>
</dbReference>
<evidence type="ECO:0008006" key="6">
    <source>
        <dbReference type="Google" id="ProtNLM"/>
    </source>
</evidence>
<keyword evidence="2" id="KW-0178">Competence</keyword>
<dbReference type="NCBIfam" id="NF041002">
    <property type="entry name" value="pilin_ComGF"/>
    <property type="match status" value="1"/>
</dbReference>
<keyword evidence="3" id="KW-0472">Membrane</keyword>
<dbReference type="Proteomes" id="UP000447833">
    <property type="component" value="Unassembled WGS sequence"/>
</dbReference>
<comment type="caution">
    <text evidence="4">The sequence shown here is derived from an EMBL/GenBank/DDBJ whole genome shotgun (WGS) entry which is preliminary data.</text>
</comment>